<dbReference type="Pfam" id="PF03929">
    <property type="entry name" value="PepSY_TM"/>
    <property type="match status" value="1"/>
</dbReference>
<organism evidence="2 3">
    <name type="scientific">Marinicella litoralis</name>
    <dbReference type="NCBI Taxonomy" id="644220"/>
    <lineage>
        <taxon>Bacteria</taxon>
        <taxon>Pseudomonadati</taxon>
        <taxon>Pseudomonadota</taxon>
        <taxon>Gammaproteobacteria</taxon>
        <taxon>Lysobacterales</taxon>
        <taxon>Marinicellaceae</taxon>
        <taxon>Marinicella</taxon>
    </lineage>
</organism>
<protein>
    <submittedName>
        <fullName evidence="2">PepSY-associated transmembrane protein</fullName>
    </submittedName>
</protein>
<dbReference type="Proteomes" id="UP000295724">
    <property type="component" value="Unassembled WGS sequence"/>
</dbReference>
<keyword evidence="3" id="KW-1185">Reference proteome</keyword>
<accession>A0A4R6XUK3</accession>
<name>A0A4R6XUK3_9GAMM</name>
<evidence type="ECO:0000256" key="1">
    <source>
        <dbReference type="SAM" id="Phobius"/>
    </source>
</evidence>
<reference evidence="2 3" key="1">
    <citation type="submission" date="2019-03" db="EMBL/GenBank/DDBJ databases">
        <title>Genomic Encyclopedia of Type Strains, Phase IV (KMG-IV): sequencing the most valuable type-strain genomes for metagenomic binning, comparative biology and taxonomic classification.</title>
        <authorList>
            <person name="Goeker M."/>
        </authorList>
    </citation>
    <scope>NUCLEOTIDE SEQUENCE [LARGE SCALE GENOMIC DNA]</scope>
    <source>
        <strain evidence="2 3">DSM 25488</strain>
    </source>
</reference>
<feature type="transmembrane region" description="Helical" evidence="1">
    <location>
        <begin position="12"/>
        <end position="37"/>
    </location>
</feature>
<dbReference type="InterPro" id="IPR005625">
    <property type="entry name" value="PepSY-ass_TM"/>
</dbReference>
<gene>
    <name evidence="2" type="ORF">C8D91_0549</name>
</gene>
<dbReference type="PANTHER" id="PTHR34219">
    <property type="entry name" value="IRON-REGULATED INNER MEMBRANE PROTEIN-RELATED"/>
    <property type="match status" value="1"/>
</dbReference>
<sequence length="230" mass="26632">MRPQLLFGKIHKWMGLVLGIQILFWFLSGFLMSFMPIEEIHGDHLLKPQQTAAVSLDPLDFSQIANQFDQPIQRIVIKSWLGKTVVEASTDQQFMLFDTPDLKPITPISEPMVRAVLAAHLAPGLTIDTITRITEVPSEVRGRQAPMWQVQLLGDENARIYVSESNGEIVAKRTDRWRLFDFMWMLHIMDYDTRDDFNHPLLYLTALSALLFTLTGFVLLYFRLRRRTNK</sequence>
<comment type="caution">
    <text evidence="2">The sequence shown here is derived from an EMBL/GenBank/DDBJ whole genome shotgun (WGS) entry which is preliminary data.</text>
</comment>
<dbReference type="RefSeq" id="WP_099017691.1">
    <property type="nucleotide sequence ID" value="NZ_NIHB01000001.1"/>
</dbReference>
<dbReference type="OrthoDB" id="9806195at2"/>
<dbReference type="PANTHER" id="PTHR34219:SF3">
    <property type="entry name" value="BLL7967 PROTEIN"/>
    <property type="match status" value="1"/>
</dbReference>
<proteinExistence type="predicted"/>
<feature type="transmembrane region" description="Helical" evidence="1">
    <location>
        <begin position="201"/>
        <end position="222"/>
    </location>
</feature>
<evidence type="ECO:0000313" key="2">
    <source>
        <dbReference type="EMBL" id="TDR23685.1"/>
    </source>
</evidence>
<keyword evidence="1" id="KW-1133">Transmembrane helix</keyword>
<dbReference type="AlphaFoldDB" id="A0A4R6XUK3"/>
<dbReference type="EMBL" id="SNZB01000001">
    <property type="protein sequence ID" value="TDR23685.1"/>
    <property type="molecule type" value="Genomic_DNA"/>
</dbReference>
<keyword evidence="1" id="KW-0472">Membrane</keyword>
<evidence type="ECO:0000313" key="3">
    <source>
        <dbReference type="Proteomes" id="UP000295724"/>
    </source>
</evidence>
<keyword evidence="1 2" id="KW-0812">Transmembrane</keyword>